<feature type="domain" description="Terminase large subunit-like endonuclease" evidence="2">
    <location>
        <begin position="263"/>
        <end position="553"/>
    </location>
</feature>
<organism evidence="3 4">
    <name type="scientific">Kocuria tytonicola</name>
    <dbReference type="NCBI Taxonomy" id="2055946"/>
    <lineage>
        <taxon>Bacteria</taxon>
        <taxon>Bacillati</taxon>
        <taxon>Actinomycetota</taxon>
        <taxon>Actinomycetes</taxon>
        <taxon>Micrococcales</taxon>
        <taxon>Micrococcaceae</taxon>
        <taxon>Kocuria</taxon>
    </lineage>
</organism>
<dbReference type="EMBL" id="RDEX01000001">
    <property type="protein sequence ID" value="RLY95223.1"/>
    <property type="molecule type" value="Genomic_DNA"/>
</dbReference>
<dbReference type="GO" id="GO:0004519">
    <property type="term" value="F:endonuclease activity"/>
    <property type="evidence" value="ECO:0007669"/>
    <property type="project" value="InterPro"/>
</dbReference>
<evidence type="ECO:0000313" key="3">
    <source>
        <dbReference type="EMBL" id="RLY95223.1"/>
    </source>
</evidence>
<dbReference type="InterPro" id="IPR046461">
    <property type="entry name" value="TerL_ATPase"/>
</dbReference>
<gene>
    <name evidence="3" type="ORF">EAE32_06510</name>
</gene>
<protein>
    <submittedName>
        <fullName evidence="3">Terminase large subunit</fullName>
    </submittedName>
</protein>
<dbReference type="PANTHER" id="PTHR41287">
    <property type="match status" value="1"/>
</dbReference>
<reference evidence="3 4" key="1">
    <citation type="submission" date="2018-10" db="EMBL/GenBank/DDBJ databases">
        <title>Kocuria tytonicola, new bacteria from the preen glands of American barn owls (Tyto furcata).</title>
        <authorList>
            <person name="Braun M.S."/>
            <person name="Wang E."/>
            <person name="Zimmermann S."/>
            <person name="Boutin S."/>
            <person name="Wagner H."/>
            <person name="Wink M."/>
        </authorList>
    </citation>
    <scope>NUCLEOTIDE SEQUENCE [LARGE SCALE GENOMIC DNA]</scope>
    <source>
        <strain evidence="3 4">473</strain>
    </source>
</reference>
<dbReference type="InterPro" id="IPR005021">
    <property type="entry name" value="Terminase_largesu-like"/>
</dbReference>
<feature type="domain" description="Terminase large subunit-like ATPase" evidence="1">
    <location>
        <begin position="72"/>
        <end position="251"/>
    </location>
</feature>
<dbReference type="AlphaFoldDB" id="A0A3L9L8R5"/>
<dbReference type="PANTHER" id="PTHR41287:SF1">
    <property type="entry name" value="PROTEIN YMFN"/>
    <property type="match status" value="1"/>
</dbReference>
<dbReference type="InterPro" id="IPR046462">
    <property type="entry name" value="TerL_nuclease"/>
</dbReference>
<dbReference type="Pfam" id="PF20441">
    <property type="entry name" value="TerL_nuclease"/>
    <property type="match status" value="1"/>
</dbReference>
<evidence type="ECO:0000259" key="1">
    <source>
        <dbReference type="Pfam" id="PF03354"/>
    </source>
</evidence>
<dbReference type="Pfam" id="PF03354">
    <property type="entry name" value="TerL_ATPase"/>
    <property type="match status" value="1"/>
</dbReference>
<name>A0A3L9L8R5_9MICC</name>
<keyword evidence="4" id="KW-1185">Reference proteome</keyword>
<dbReference type="InterPro" id="IPR027417">
    <property type="entry name" value="P-loop_NTPase"/>
</dbReference>
<sequence length="571" mass="62292">MRKLRLSPEVAAYLDARDIPWPEIPPKIKTPEPSGVTDAAFSFARVDRVLDAFSRLRHTQGPLAGQPLVPDPWQIAYFLAPVFGWIKPGGGRDGYVRIIRNATLDVPRKNGKTTLCGGVAIYLTAADGEAGAQVIAAATTKDQAGFTFAPIKTLAEKAPALRGHVKPFKERITHPRSGSYFQVISSAADAQHGANLHGGIVDELHVHKKGDLVEAIETGTGSREQPLICKITTADDGKPQSPYSQNREYLEKLARGVFKDPTVYGVIFAAGDNDDPFSPETWRKANPGYGVSPKADYLASEANKAKNSPVLLARFKRLHLGIRTRQTTAFIQTKDWRMNSGGPIRESDLAGRPAYGGLDLASVSDLTALCWLFPYSPERGPGYDVLWRFWTPEDNLDALDDRTAGRASRDWVKNGWLTVTPGNVTDYGWVKAQIKKDADTFDVQSVGFDRWNSSQLVTDLMDDGVNMVRVGQGYMSMSPALKEVHRLVRMGASGRPADRVPRLRNGGNPVALWCVDNLAVDMDPSGNVKPSKANSADKIDGVSALCDAIYEAISSGGVRESTYESDDLRVV</sequence>
<dbReference type="Proteomes" id="UP000277871">
    <property type="component" value="Unassembled WGS sequence"/>
</dbReference>
<evidence type="ECO:0000259" key="2">
    <source>
        <dbReference type="Pfam" id="PF20441"/>
    </source>
</evidence>
<proteinExistence type="predicted"/>
<comment type="caution">
    <text evidence="3">The sequence shown here is derived from an EMBL/GenBank/DDBJ whole genome shotgun (WGS) entry which is preliminary data.</text>
</comment>
<dbReference type="Gene3D" id="3.40.50.300">
    <property type="entry name" value="P-loop containing nucleotide triphosphate hydrolases"/>
    <property type="match status" value="1"/>
</dbReference>
<accession>A0A3L9L8R5</accession>
<evidence type="ECO:0000313" key="4">
    <source>
        <dbReference type="Proteomes" id="UP000277871"/>
    </source>
</evidence>